<keyword evidence="1" id="KW-0812">Transmembrane</keyword>
<organism evidence="2 3">
    <name type="scientific">Steinernema carpocapsae</name>
    <name type="common">Entomopathogenic nematode</name>
    <dbReference type="NCBI Taxonomy" id="34508"/>
    <lineage>
        <taxon>Eukaryota</taxon>
        <taxon>Metazoa</taxon>
        <taxon>Ecdysozoa</taxon>
        <taxon>Nematoda</taxon>
        <taxon>Chromadorea</taxon>
        <taxon>Rhabditida</taxon>
        <taxon>Tylenchina</taxon>
        <taxon>Panagrolaimomorpha</taxon>
        <taxon>Strongyloidoidea</taxon>
        <taxon>Steinernematidae</taxon>
        <taxon>Steinernema</taxon>
    </lineage>
</organism>
<reference evidence="2 3" key="2">
    <citation type="journal article" date="2019" name="G3 (Bethesda)">
        <title>Hybrid Assembly of the Genome of the Entomopathogenic Nematode Steinernema carpocapsae Identifies the X-Chromosome.</title>
        <authorList>
            <person name="Serra L."/>
            <person name="Macchietto M."/>
            <person name="Macias-Munoz A."/>
            <person name="McGill C.J."/>
            <person name="Rodriguez I.M."/>
            <person name="Rodriguez B."/>
            <person name="Murad R."/>
            <person name="Mortazavi A."/>
        </authorList>
    </citation>
    <scope>NUCLEOTIDE SEQUENCE [LARGE SCALE GENOMIC DNA]</scope>
    <source>
        <strain evidence="2 3">ALL</strain>
    </source>
</reference>
<reference evidence="2 3" key="1">
    <citation type="journal article" date="2015" name="Genome Biol.">
        <title>Comparative genomics of Steinernema reveals deeply conserved gene regulatory networks.</title>
        <authorList>
            <person name="Dillman A.R."/>
            <person name="Macchietto M."/>
            <person name="Porter C.F."/>
            <person name="Rogers A."/>
            <person name="Williams B."/>
            <person name="Antoshechkin I."/>
            <person name="Lee M.M."/>
            <person name="Goodwin Z."/>
            <person name="Lu X."/>
            <person name="Lewis E.E."/>
            <person name="Goodrich-Blair H."/>
            <person name="Stock S.P."/>
            <person name="Adams B.J."/>
            <person name="Sternberg P.W."/>
            <person name="Mortazavi A."/>
        </authorList>
    </citation>
    <scope>NUCLEOTIDE SEQUENCE [LARGE SCALE GENOMIC DNA]</scope>
    <source>
        <strain evidence="2 3">ALL</strain>
    </source>
</reference>
<comment type="caution">
    <text evidence="2">The sequence shown here is derived from an EMBL/GenBank/DDBJ whole genome shotgun (WGS) entry which is preliminary data.</text>
</comment>
<proteinExistence type="predicted"/>
<keyword evidence="1" id="KW-1133">Transmembrane helix</keyword>
<dbReference type="EMBL" id="AZBU02000003">
    <property type="protein sequence ID" value="TKR88818.1"/>
    <property type="molecule type" value="Genomic_DNA"/>
</dbReference>
<evidence type="ECO:0000313" key="3">
    <source>
        <dbReference type="Proteomes" id="UP000298663"/>
    </source>
</evidence>
<evidence type="ECO:0000313" key="2">
    <source>
        <dbReference type="EMBL" id="TKR88818.1"/>
    </source>
</evidence>
<evidence type="ECO:0000256" key="1">
    <source>
        <dbReference type="SAM" id="Phobius"/>
    </source>
</evidence>
<protein>
    <submittedName>
        <fullName evidence="2">Uncharacterized protein</fullName>
    </submittedName>
</protein>
<gene>
    <name evidence="2" type="ORF">L596_013002</name>
</gene>
<name>A0A4U5NYX7_STECR</name>
<dbReference type="AlphaFoldDB" id="A0A4U5NYX7"/>
<dbReference type="Proteomes" id="UP000298663">
    <property type="component" value="Unassembled WGS sequence"/>
</dbReference>
<feature type="transmembrane region" description="Helical" evidence="1">
    <location>
        <begin position="6"/>
        <end position="22"/>
    </location>
</feature>
<keyword evidence="1" id="KW-0472">Membrane</keyword>
<sequence>MAKFCAIVDNFLVCFCLIFIHFRGKIGCAKKNHEKCAEFRTIFLQFPPKSGRDCDRFACSVRAPNVLLQTPRHLLVPDTFLAHPV</sequence>
<keyword evidence="3" id="KW-1185">Reference proteome</keyword>
<accession>A0A4U5NYX7</accession>